<dbReference type="Pfam" id="PF02616">
    <property type="entry name" value="SMC_ScpA"/>
    <property type="match status" value="1"/>
</dbReference>
<dbReference type="RefSeq" id="WP_291794713.1">
    <property type="nucleotide sequence ID" value="NZ_BAAAPZ010000019.1"/>
</dbReference>
<sequence>MELENFSGPFEVLLDLIAKRSLDVTEIALAEVTDEFLDHVSALRGTRSLDELTHFLVIAATLLDLKTARLLPGGEVDDELDLELLEARDLLFARLLQYRAFKAVSQVLGERMGTAARAVPRAVGLEEAFTGLLPPLEFSTSPPVLAAVYAAVVSRDRTPPQVALDHLHEAHVSVPEERALLLNRLQEAQAVEFSALIEDAGSRLVVVARFLAVLELIRADLVEVEQPQALGTLTITLRSALPQEPAQEEGPHDGH</sequence>
<dbReference type="Proteomes" id="UP001500984">
    <property type="component" value="Unassembled WGS sequence"/>
</dbReference>
<dbReference type="PANTHER" id="PTHR33969:SF2">
    <property type="entry name" value="SEGREGATION AND CONDENSATION PROTEIN A"/>
    <property type="match status" value="1"/>
</dbReference>
<comment type="caution">
    <text evidence="3">The sequence shown here is derived from an EMBL/GenBank/DDBJ whole genome shotgun (WGS) entry which is preliminary data.</text>
</comment>
<protein>
    <recommendedName>
        <fullName evidence="2">Segregation and condensation protein A</fullName>
    </recommendedName>
</protein>
<gene>
    <name evidence="3" type="ORF">GCM10009823_33330</name>
</gene>
<keyword evidence="4" id="KW-1185">Reference proteome</keyword>
<dbReference type="PANTHER" id="PTHR33969">
    <property type="entry name" value="SEGREGATION AND CONDENSATION PROTEIN A"/>
    <property type="match status" value="1"/>
</dbReference>
<proteinExistence type="predicted"/>
<keyword evidence="1" id="KW-0159">Chromosome partition</keyword>
<accession>A0ABN2XB51</accession>
<evidence type="ECO:0000256" key="2">
    <source>
        <dbReference type="ARBA" id="ARBA00044777"/>
    </source>
</evidence>
<organism evidence="3 4">
    <name type="scientific">Brevibacterium salitolerans</name>
    <dbReference type="NCBI Taxonomy" id="1403566"/>
    <lineage>
        <taxon>Bacteria</taxon>
        <taxon>Bacillati</taxon>
        <taxon>Actinomycetota</taxon>
        <taxon>Actinomycetes</taxon>
        <taxon>Micrococcales</taxon>
        <taxon>Brevibacteriaceae</taxon>
        <taxon>Brevibacterium</taxon>
    </lineage>
</organism>
<dbReference type="EMBL" id="BAAAPZ010000019">
    <property type="protein sequence ID" value="GAA2106853.1"/>
    <property type="molecule type" value="Genomic_DNA"/>
</dbReference>
<evidence type="ECO:0000313" key="3">
    <source>
        <dbReference type="EMBL" id="GAA2106853.1"/>
    </source>
</evidence>
<name>A0ABN2XB51_9MICO</name>
<evidence type="ECO:0000313" key="4">
    <source>
        <dbReference type="Proteomes" id="UP001500984"/>
    </source>
</evidence>
<reference evidence="3 4" key="1">
    <citation type="journal article" date="2019" name="Int. J. Syst. Evol. Microbiol.">
        <title>The Global Catalogue of Microorganisms (GCM) 10K type strain sequencing project: providing services to taxonomists for standard genome sequencing and annotation.</title>
        <authorList>
            <consortium name="The Broad Institute Genomics Platform"/>
            <consortium name="The Broad Institute Genome Sequencing Center for Infectious Disease"/>
            <person name="Wu L."/>
            <person name="Ma J."/>
        </authorList>
    </citation>
    <scope>NUCLEOTIDE SEQUENCE [LARGE SCALE GENOMIC DNA]</scope>
    <source>
        <strain evidence="3 4">JCM 15900</strain>
    </source>
</reference>
<dbReference type="InterPro" id="IPR003768">
    <property type="entry name" value="ScpA"/>
</dbReference>
<dbReference type="Gene3D" id="6.10.250.2410">
    <property type="match status" value="1"/>
</dbReference>
<evidence type="ECO:0000256" key="1">
    <source>
        <dbReference type="ARBA" id="ARBA00022829"/>
    </source>
</evidence>